<organism evidence="2 3">
    <name type="scientific">Meloidogyne incognita</name>
    <name type="common">Southern root-knot nematode worm</name>
    <name type="synonym">Oxyuris incognita</name>
    <dbReference type="NCBI Taxonomy" id="6306"/>
    <lineage>
        <taxon>Eukaryota</taxon>
        <taxon>Metazoa</taxon>
        <taxon>Ecdysozoa</taxon>
        <taxon>Nematoda</taxon>
        <taxon>Chromadorea</taxon>
        <taxon>Rhabditida</taxon>
        <taxon>Tylenchina</taxon>
        <taxon>Tylenchomorpha</taxon>
        <taxon>Tylenchoidea</taxon>
        <taxon>Meloidogynidae</taxon>
        <taxon>Meloidogyninae</taxon>
        <taxon>Meloidogyne</taxon>
        <taxon>Meloidogyne incognita group</taxon>
    </lineage>
</organism>
<keyword evidence="2" id="KW-1185">Reference proteome</keyword>
<sequence>MTKLKISILFVLTLLVIYTNLINSAETNSDNNEGRLKRFGGWGGGTYRYGPCGYGGCNGYGSGGGWMNMGAGYGMRPVGWRPWRTGGGGRHSHESHSKESYARGLYVRKRHFCKNHFSLHSPPYRFFSLMG</sequence>
<feature type="signal peptide" evidence="1">
    <location>
        <begin position="1"/>
        <end position="24"/>
    </location>
</feature>
<accession>A0A914MWG7</accession>
<reference evidence="3" key="1">
    <citation type="submission" date="2022-11" db="UniProtKB">
        <authorList>
            <consortium name="WormBaseParasite"/>
        </authorList>
    </citation>
    <scope>IDENTIFICATION</scope>
</reference>
<dbReference type="WBParaSite" id="Minc3s02687g31194">
    <property type="protein sequence ID" value="Minc3s02687g31194"/>
    <property type="gene ID" value="Minc3s02687g31194"/>
</dbReference>
<feature type="chain" id="PRO_5037134001" evidence="1">
    <location>
        <begin position="25"/>
        <end position="131"/>
    </location>
</feature>
<dbReference type="AlphaFoldDB" id="A0A914MWG7"/>
<name>A0A914MWG7_MELIC</name>
<evidence type="ECO:0000313" key="3">
    <source>
        <dbReference type="WBParaSite" id="Minc3s02687g31194"/>
    </source>
</evidence>
<dbReference type="Proteomes" id="UP000887563">
    <property type="component" value="Unplaced"/>
</dbReference>
<evidence type="ECO:0000256" key="1">
    <source>
        <dbReference type="SAM" id="SignalP"/>
    </source>
</evidence>
<proteinExistence type="predicted"/>
<evidence type="ECO:0000313" key="2">
    <source>
        <dbReference type="Proteomes" id="UP000887563"/>
    </source>
</evidence>
<protein>
    <submittedName>
        <fullName evidence="3">Candidate secreted effector Minc18288</fullName>
    </submittedName>
</protein>
<keyword evidence="1" id="KW-0732">Signal</keyword>